<feature type="non-terminal residue" evidence="1">
    <location>
        <position position="79"/>
    </location>
</feature>
<comment type="caution">
    <text evidence="1">The sequence shown here is derived from an EMBL/GenBank/DDBJ whole genome shotgun (WGS) entry which is preliminary data.</text>
</comment>
<accession>A0ABD0Q016</accession>
<reference evidence="1 2" key="1">
    <citation type="submission" date="2024-05" db="EMBL/GenBank/DDBJ databases">
        <title>Genome sequencing and assembly of Indian major carp, Cirrhinus mrigala (Hamilton, 1822).</title>
        <authorList>
            <person name="Mohindra V."/>
            <person name="Chowdhury L.M."/>
            <person name="Lal K."/>
            <person name="Jena J.K."/>
        </authorList>
    </citation>
    <scope>NUCLEOTIDE SEQUENCE [LARGE SCALE GENOMIC DNA]</scope>
    <source>
        <strain evidence="1">CM1030</strain>
        <tissue evidence="1">Blood</tissue>
    </source>
</reference>
<sequence length="79" mass="8806">CAGITISSAGIKWGRRRSPETISAAPLRAMTQRRLSLPLAHYRRQLNPLSPSRQRERVKSPAYLSLCYLSPARALPAYA</sequence>
<dbReference type="Proteomes" id="UP001529510">
    <property type="component" value="Unassembled WGS sequence"/>
</dbReference>
<protein>
    <submittedName>
        <fullName evidence="1">Uncharacterized protein</fullName>
    </submittedName>
</protein>
<feature type="non-terminal residue" evidence="1">
    <location>
        <position position="1"/>
    </location>
</feature>
<proteinExistence type="predicted"/>
<dbReference type="EMBL" id="JAMKFB020000012">
    <property type="protein sequence ID" value="KAL0179260.1"/>
    <property type="molecule type" value="Genomic_DNA"/>
</dbReference>
<evidence type="ECO:0000313" key="2">
    <source>
        <dbReference type="Proteomes" id="UP001529510"/>
    </source>
</evidence>
<evidence type="ECO:0000313" key="1">
    <source>
        <dbReference type="EMBL" id="KAL0179260.1"/>
    </source>
</evidence>
<keyword evidence="2" id="KW-1185">Reference proteome</keyword>
<gene>
    <name evidence="1" type="ORF">M9458_024702</name>
</gene>
<organism evidence="1 2">
    <name type="scientific">Cirrhinus mrigala</name>
    <name type="common">Mrigala</name>
    <dbReference type="NCBI Taxonomy" id="683832"/>
    <lineage>
        <taxon>Eukaryota</taxon>
        <taxon>Metazoa</taxon>
        <taxon>Chordata</taxon>
        <taxon>Craniata</taxon>
        <taxon>Vertebrata</taxon>
        <taxon>Euteleostomi</taxon>
        <taxon>Actinopterygii</taxon>
        <taxon>Neopterygii</taxon>
        <taxon>Teleostei</taxon>
        <taxon>Ostariophysi</taxon>
        <taxon>Cypriniformes</taxon>
        <taxon>Cyprinidae</taxon>
        <taxon>Labeoninae</taxon>
        <taxon>Labeonini</taxon>
        <taxon>Cirrhinus</taxon>
    </lineage>
</organism>
<dbReference type="AlphaFoldDB" id="A0ABD0Q016"/>
<name>A0ABD0Q016_CIRMR</name>